<reference evidence="1" key="1">
    <citation type="submission" date="2018-05" db="EMBL/GenBank/DDBJ databases">
        <authorList>
            <person name="Lanie J.A."/>
            <person name="Ng W.-L."/>
            <person name="Kazmierczak K.M."/>
            <person name="Andrzejewski T.M."/>
            <person name="Davidsen T.M."/>
            <person name="Wayne K.J."/>
            <person name="Tettelin H."/>
            <person name="Glass J.I."/>
            <person name="Rusch D."/>
            <person name="Podicherti R."/>
            <person name="Tsui H.-C.T."/>
            <person name="Winkler M.E."/>
        </authorList>
    </citation>
    <scope>NUCLEOTIDE SEQUENCE</scope>
</reference>
<sequence length="22" mass="2040">VGGGFFLASGADAGVTCLGLEV</sequence>
<dbReference type="EMBL" id="UINC01088236">
    <property type="protein sequence ID" value="SVC38281.1"/>
    <property type="molecule type" value="Genomic_DNA"/>
</dbReference>
<proteinExistence type="predicted"/>
<evidence type="ECO:0000313" key="1">
    <source>
        <dbReference type="EMBL" id="SVC38281.1"/>
    </source>
</evidence>
<protein>
    <submittedName>
        <fullName evidence="1">Uncharacterized protein</fullName>
    </submittedName>
</protein>
<dbReference type="AlphaFoldDB" id="A0A382LTQ4"/>
<feature type="non-terminal residue" evidence="1">
    <location>
        <position position="22"/>
    </location>
</feature>
<organism evidence="1">
    <name type="scientific">marine metagenome</name>
    <dbReference type="NCBI Taxonomy" id="408172"/>
    <lineage>
        <taxon>unclassified sequences</taxon>
        <taxon>metagenomes</taxon>
        <taxon>ecological metagenomes</taxon>
    </lineage>
</organism>
<name>A0A382LTQ4_9ZZZZ</name>
<gene>
    <name evidence="1" type="ORF">METZ01_LOCUS291135</name>
</gene>
<feature type="non-terminal residue" evidence="1">
    <location>
        <position position="1"/>
    </location>
</feature>
<accession>A0A382LTQ4</accession>